<dbReference type="InterPro" id="IPR013783">
    <property type="entry name" value="Ig-like_fold"/>
</dbReference>
<evidence type="ECO:0000256" key="1">
    <source>
        <dbReference type="ARBA" id="ARBA00022729"/>
    </source>
</evidence>
<dbReference type="PANTHER" id="PTHR23268:SF28">
    <property type="entry name" value="T CELL RECEPTOR BETA VARIABLE 19"/>
    <property type="match status" value="1"/>
</dbReference>
<evidence type="ECO:0000313" key="6">
    <source>
        <dbReference type="Proteomes" id="UP000002279"/>
    </source>
</evidence>
<dbReference type="InParanoid" id="A0A6I8P095"/>
<dbReference type="Ensembl" id="ENSOANT00000055288.1">
    <property type="protein sequence ID" value="ENSOANP00000047105.1"/>
    <property type="gene ID" value="ENSOANG00000049570.1"/>
</dbReference>
<dbReference type="SUPFAM" id="SSF48726">
    <property type="entry name" value="Immunoglobulin"/>
    <property type="match status" value="1"/>
</dbReference>
<reference evidence="5" key="3">
    <citation type="submission" date="2025-09" db="UniProtKB">
        <authorList>
            <consortium name="Ensembl"/>
        </authorList>
    </citation>
    <scope>IDENTIFICATION</scope>
    <source>
        <strain evidence="5">Glennie</strain>
    </source>
</reference>
<name>A0A6I8P095_ORNAN</name>
<accession>A0A6I8P095</accession>
<dbReference type="Pfam" id="PF07686">
    <property type="entry name" value="V-set"/>
    <property type="match status" value="1"/>
</dbReference>
<keyword evidence="2" id="KW-0391">Immunity</keyword>
<reference evidence="5" key="2">
    <citation type="submission" date="2025-08" db="UniProtKB">
        <authorList>
            <consortium name="Ensembl"/>
        </authorList>
    </citation>
    <scope>IDENTIFICATION</scope>
    <source>
        <strain evidence="5">Glennie</strain>
    </source>
</reference>
<organism evidence="5 6">
    <name type="scientific">Ornithorhynchus anatinus</name>
    <name type="common">Duckbill platypus</name>
    <dbReference type="NCBI Taxonomy" id="9258"/>
    <lineage>
        <taxon>Eukaryota</taxon>
        <taxon>Metazoa</taxon>
        <taxon>Chordata</taxon>
        <taxon>Craniata</taxon>
        <taxon>Vertebrata</taxon>
        <taxon>Euteleostomi</taxon>
        <taxon>Mammalia</taxon>
        <taxon>Monotremata</taxon>
        <taxon>Ornithorhynchidae</taxon>
        <taxon>Ornithorhynchus</taxon>
    </lineage>
</organism>
<protein>
    <recommendedName>
        <fullName evidence="4">Immunoglobulin V-set domain-containing protein</fullName>
    </recommendedName>
</protein>
<proteinExistence type="predicted"/>
<keyword evidence="6" id="KW-1185">Reference proteome</keyword>
<dbReference type="InterPro" id="IPR050413">
    <property type="entry name" value="TCR_beta_variable"/>
</dbReference>
<evidence type="ECO:0000313" key="5">
    <source>
        <dbReference type="Ensembl" id="ENSOANP00000047105.1"/>
    </source>
</evidence>
<dbReference type="PANTHER" id="PTHR23268">
    <property type="entry name" value="T-CELL RECEPTOR BETA CHAIN"/>
    <property type="match status" value="1"/>
</dbReference>
<dbReference type="Gene3D" id="2.60.40.10">
    <property type="entry name" value="Immunoglobulins"/>
    <property type="match status" value="1"/>
</dbReference>
<evidence type="ECO:0000259" key="4">
    <source>
        <dbReference type="Pfam" id="PF07686"/>
    </source>
</evidence>
<dbReference type="GO" id="GO:0005886">
    <property type="term" value="C:plasma membrane"/>
    <property type="evidence" value="ECO:0000318"/>
    <property type="project" value="GO_Central"/>
</dbReference>
<reference evidence="5 6" key="1">
    <citation type="journal article" date="2008" name="Nature">
        <title>Genome analysis of the platypus reveals unique signatures of evolution.</title>
        <authorList>
            <person name="Warren W.C."/>
            <person name="Hillier L.W."/>
            <person name="Marshall Graves J.A."/>
            <person name="Birney E."/>
            <person name="Ponting C.P."/>
            <person name="Grutzner F."/>
            <person name="Belov K."/>
            <person name="Miller W."/>
            <person name="Clarke L."/>
            <person name="Chinwalla A.T."/>
            <person name="Yang S.P."/>
            <person name="Heger A."/>
            <person name="Locke D.P."/>
            <person name="Miethke P."/>
            <person name="Waters P.D."/>
            <person name="Veyrunes F."/>
            <person name="Fulton L."/>
            <person name="Fulton B."/>
            <person name="Graves T."/>
            <person name="Wallis J."/>
            <person name="Puente X.S."/>
            <person name="Lopez-Otin C."/>
            <person name="Ordonez G.R."/>
            <person name="Eichler E.E."/>
            <person name="Chen L."/>
            <person name="Cheng Z."/>
            <person name="Deakin J.E."/>
            <person name="Alsop A."/>
            <person name="Thompson K."/>
            <person name="Kirby P."/>
            <person name="Papenfuss A.T."/>
            <person name="Wakefield M.J."/>
            <person name="Olender T."/>
            <person name="Lancet D."/>
            <person name="Huttley G.A."/>
            <person name="Smit A.F."/>
            <person name="Pask A."/>
            <person name="Temple-Smith P."/>
            <person name="Batzer M.A."/>
            <person name="Walker J.A."/>
            <person name="Konkel M.K."/>
            <person name="Harris R.S."/>
            <person name="Whittington C.M."/>
            <person name="Wong E.S."/>
            <person name="Gemmell N.J."/>
            <person name="Buschiazzo E."/>
            <person name="Vargas Jentzsch I.M."/>
            <person name="Merkel A."/>
            <person name="Schmitz J."/>
            <person name="Zemann A."/>
            <person name="Churakov G."/>
            <person name="Kriegs J.O."/>
            <person name="Brosius J."/>
            <person name="Murchison E.P."/>
            <person name="Sachidanandam R."/>
            <person name="Smith C."/>
            <person name="Hannon G.J."/>
            <person name="Tsend-Ayush E."/>
            <person name="McMillan D."/>
            <person name="Attenborough R."/>
            <person name="Rens W."/>
            <person name="Ferguson-Smith M."/>
            <person name="Lefevre C.M."/>
            <person name="Sharp J.A."/>
            <person name="Nicholas K.R."/>
            <person name="Ray D.A."/>
            <person name="Kube M."/>
            <person name="Reinhardt R."/>
            <person name="Pringle T.H."/>
            <person name="Taylor J."/>
            <person name="Jones R.C."/>
            <person name="Nixon B."/>
            <person name="Dacheux J.L."/>
            <person name="Niwa H."/>
            <person name="Sekita Y."/>
            <person name="Huang X."/>
            <person name="Stark A."/>
            <person name="Kheradpour P."/>
            <person name="Kellis M."/>
            <person name="Flicek P."/>
            <person name="Chen Y."/>
            <person name="Webber C."/>
            <person name="Hardison R."/>
            <person name="Nelson J."/>
            <person name="Hallsworth-Pepin K."/>
            <person name="Delehaunty K."/>
            <person name="Markovic C."/>
            <person name="Minx P."/>
            <person name="Feng Y."/>
            <person name="Kremitzki C."/>
            <person name="Mitreva M."/>
            <person name="Glasscock J."/>
            <person name="Wylie T."/>
            <person name="Wohldmann P."/>
            <person name="Thiru P."/>
            <person name="Nhan M.N."/>
            <person name="Pohl C.S."/>
            <person name="Smith S.M."/>
            <person name="Hou S."/>
            <person name="Nefedov M."/>
            <person name="de Jong P.J."/>
            <person name="Renfree M.B."/>
            <person name="Mardis E.R."/>
            <person name="Wilson R.K."/>
        </authorList>
    </citation>
    <scope>NUCLEOTIDE SEQUENCE [LARGE SCALE GENOMIC DNA]</scope>
    <source>
        <strain evidence="5 6">Glennie</strain>
    </source>
</reference>
<evidence type="ECO:0000256" key="2">
    <source>
        <dbReference type="ARBA" id="ARBA00022859"/>
    </source>
</evidence>
<sequence>AGTVSISSASCLLSPLPTGPADAGVTQTPRSLVTEQGQNVTLNCEQDLNHDVMYWYRQDPQQVLQLIYYSVGIGDKIKGEATGEFDVIRKETRSFFLKIFSLKTTESWLYFCGSSLTTVLLHPFLHVHEPPPARKRKQEAGPGRRPRDLAQPPTRWTRTGHPGVLGPAGGQGWGRDTVTPDLDVEEKQHGSVE</sequence>
<evidence type="ECO:0000256" key="3">
    <source>
        <dbReference type="SAM" id="MobiDB-lite"/>
    </source>
</evidence>
<feature type="domain" description="Immunoglobulin V-set" evidence="4">
    <location>
        <begin position="27"/>
        <end position="114"/>
    </location>
</feature>
<dbReference type="GO" id="GO:0007166">
    <property type="term" value="P:cell surface receptor signaling pathway"/>
    <property type="evidence" value="ECO:0000318"/>
    <property type="project" value="GO_Central"/>
</dbReference>
<keyword evidence="1" id="KW-0732">Signal</keyword>
<feature type="region of interest" description="Disordered" evidence="3">
    <location>
        <begin position="130"/>
        <end position="193"/>
    </location>
</feature>
<dbReference type="Proteomes" id="UP000002279">
    <property type="component" value="Chromosome 2"/>
</dbReference>
<dbReference type="Bgee" id="ENSOANG00000049570">
    <property type="expression patterns" value="Expressed in ovary"/>
</dbReference>
<dbReference type="InterPro" id="IPR036179">
    <property type="entry name" value="Ig-like_dom_sf"/>
</dbReference>
<dbReference type="AlphaFoldDB" id="A0A6I8P095"/>
<dbReference type="InterPro" id="IPR013106">
    <property type="entry name" value="Ig_V-set"/>
</dbReference>
<dbReference type="GO" id="GO:0002376">
    <property type="term" value="P:immune system process"/>
    <property type="evidence" value="ECO:0007669"/>
    <property type="project" value="UniProtKB-KW"/>
</dbReference>
<dbReference type="GeneTree" id="ENSGT00940000164297"/>